<name>A0A077ZJZ4_TRITR</name>
<dbReference type="STRING" id="36087.A0A077ZJZ4"/>
<dbReference type="AlphaFoldDB" id="A0A077ZJZ4"/>
<reference evidence="1" key="1">
    <citation type="submission" date="2014-01" db="EMBL/GenBank/DDBJ databases">
        <authorList>
            <person name="Aslett M."/>
        </authorList>
    </citation>
    <scope>NUCLEOTIDE SEQUENCE</scope>
</reference>
<protein>
    <submittedName>
        <fullName evidence="1">Uncharacterized protein</fullName>
    </submittedName>
</protein>
<keyword evidence="2" id="KW-1185">Reference proteome</keyword>
<dbReference type="PANTHER" id="PTHR45913">
    <property type="entry name" value="EPM2A-INTERACTING PROTEIN 1"/>
    <property type="match status" value="1"/>
</dbReference>
<evidence type="ECO:0000313" key="1">
    <source>
        <dbReference type="EMBL" id="CDW60018.1"/>
    </source>
</evidence>
<proteinExistence type="predicted"/>
<dbReference type="Proteomes" id="UP000030665">
    <property type="component" value="Unassembled WGS sequence"/>
</dbReference>
<reference evidence="1" key="2">
    <citation type="submission" date="2014-03" db="EMBL/GenBank/DDBJ databases">
        <title>The whipworm genome and dual-species transcriptomics of an intimate host-pathogen interaction.</title>
        <authorList>
            <person name="Foth B.J."/>
            <person name="Tsai I.J."/>
            <person name="Reid A.J."/>
            <person name="Bancroft A.J."/>
            <person name="Nichol S."/>
            <person name="Tracey A."/>
            <person name="Holroyd N."/>
            <person name="Cotton J.A."/>
            <person name="Stanley E.J."/>
            <person name="Zarowiecki M."/>
            <person name="Liu J.Z."/>
            <person name="Huckvale T."/>
            <person name="Cooper P.J."/>
            <person name="Grencis R.K."/>
            <person name="Berriman M."/>
        </authorList>
    </citation>
    <scope>NUCLEOTIDE SEQUENCE [LARGE SCALE GENOMIC DNA]</scope>
</reference>
<sequence>MGNEGGIAEADVELYCEHLQALDDNFTRHFHDISSMLIPDWVINPLANCDDEQISVQEELLELQSNVELKARLSQGHQQLWLQEEIPELYPRCVNLSPRENLKKNKKDIAYLADLYYKFNVTNLQLQGSNLNLIKTKRVISAFEAKLQIFKGNLRAGEFYQFPLLAALKEEEHIGEQEVEFDILYFKIPQWAIDLMSNVGEEEMELRAAVENCPIAFPSSYLSECGISVVTELLSSKRSRLDIVNQGDLRLMRTKMQPNIKNCSYTKHTHHIEQCPSMCSRELAL</sequence>
<gene>
    <name evidence="1" type="ORF">TTRE_0000836101</name>
</gene>
<accession>A0A077ZJZ4</accession>
<dbReference type="OrthoDB" id="1101576at2759"/>
<dbReference type="EMBL" id="HG806838">
    <property type="protein sequence ID" value="CDW60018.1"/>
    <property type="molecule type" value="Genomic_DNA"/>
</dbReference>
<organism evidence="1 2">
    <name type="scientific">Trichuris trichiura</name>
    <name type="common">Whipworm</name>
    <name type="synonym">Trichocephalus trichiurus</name>
    <dbReference type="NCBI Taxonomy" id="36087"/>
    <lineage>
        <taxon>Eukaryota</taxon>
        <taxon>Metazoa</taxon>
        <taxon>Ecdysozoa</taxon>
        <taxon>Nematoda</taxon>
        <taxon>Enoplea</taxon>
        <taxon>Dorylaimia</taxon>
        <taxon>Trichinellida</taxon>
        <taxon>Trichuridae</taxon>
        <taxon>Trichuris</taxon>
    </lineage>
</organism>
<evidence type="ECO:0000313" key="2">
    <source>
        <dbReference type="Proteomes" id="UP000030665"/>
    </source>
</evidence>
<dbReference type="PANTHER" id="PTHR45913:SF22">
    <property type="entry name" value="SCAN BOX DOMAIN-CONTAINING PROTEIN"/>
    <property type="match status" value="1"/>
</dbReference>